<dbReference type="Proteomes" id="UP000243579">
    <property type="component" value="Unassembled WGS sequence"/>
</dbReference>
<dbReference type="AlphaFoldDB" id="A0A1V9YKK4"/>
<reference evidence="2 3" key="1">
    <citation type="journal article" date="2014" name="Genome Biol. Evol.">
        <title>The secreted proteins of Achlya hypogyna and Thraustotheca clavata identify the ancestral oomycete secretome and reveal gene acquisitions by horizontal gene transfer.</title>
        <authorList>
            <person name="Misner I."/>
            <person name="Blouin N."/>
            <person name="Leonard G."/>
            <person name="Richards T.A."/>
            <person name="Lane C.E."/>
        </authorList>
    </citation>
    <scope>NUCLEOTIDE SEQUENCE [LARGE SCALE GENOMIC DNA]</scope>
    <source>
        <strain evidence="2 3">ATCC 48635</strain>
    </source>
</reference>
<feature type="transmembrane region" description="Helical" evidence="1">
    <location>
        <begin position="75"/>
        <end position="93"/>
    </location>
</feature>
<evidence type="ECO:0000313" key="3">
    <source>
        <dbReference type="Proteomes" id="UP000243579"/>
    </source>
</evidence>
<sequence>MEVSQAKAPTVHVPLLAHLIAVVPATAVGAIVLATRKGTRQHVLLGRIWTASMVTASVTSFGVKEVMPGGSFSPIHAFSVLTLASLGRGIVAIRQGNVQLHKRCMLGSFAGLIIAGVFTALPGRRMHAWATNGAKPWIA</sequence>
<accession>A0A1V9YKK4</accession>
<dbReference type="InterPro" id="IPR018750">
    <property type="entry name" value="DUF2306_membrane"/>
</dbReference>
<evidence type="ECO:0000313" key="2">
    <source>
        <dbReference type="EMBL" id="OQR86250.1"/>
    </source>
</evidence>
<name>A0A1V9YKK4_ACHHY</name>
<evidence type="ECO:0008006" key="4">
    <source>
        <dbReference type="Google" id="ProtNLM"/>
    </source>
</evidence>
<keyword evidence="3" id="KW-1185">Reference proteome</keyword>
<evidence type="ECO:0000256" key="1">
    <source>
        <dbReference type="SAM" id="Phobius"/>
    </source>
</evidence>
<organism evidence="2 3">
    <name type="scientific">Achlya hypogyna</name>
    <name type="common">Oomycete</name>
    <name type="synonym">Protoachlya hypogyna</name>
    <dbReference type="NCBI Taxonomy" id="1202772"/>
    <lineage>
        <taxon>Eukaryota</taxon>
        <taxon>Sar</taxon>
        <taxon>Stramenopiles</taxon>
        <taxon>Oomycota</taxon>
        <taxon>Saprolegniomycetes</taxon>
        <taxon>Saprolegniales</taxon>
        <taxon>Achlyaceae</taxon>
        <taxon>Achlya</taxon>
    </lineage>
</organism>
<gene>
    <name evidence="2" type="ORF">ACHHYP_10767</name>
</gene>
<keyword evidence="1" id="KW-1133">Transmembrane helix</keyword>
<proteinExistence type="predicted"/>
<keyword evidence="1" id="KW-0472">Membrane</keyword>
<protein>
    <recommendedName>
        <fullName evidence="4">DUF2306 domain-containing protein</fullName>
    </recommendedName>
</protein>
<dbReference type="EMBL" id="JNBR01001522">
    <property type="protein sequence ID" value="OQR86250.1"/>
    <property type="molecule type" value="Genomic_DNA"/>
</dbReference>
<feature type="transmembrane region" description="Helical" evidence="1">
    <location>
        <begin position="105"/>
        <end position="123"/>
    </location>
</feature>
<dbReference type="OrthoDB" id="77219at2759"/>
<dbReference type="Pfam" id="PF10067">
    <property type="entry name" value="DUF2306"/>
    <property type="match status" value="1"/>
</dbReference>
<keyword evidence="1" id="KW-0812">Transmembrane</keyword>
<feature type="transmembrane region" description="Helical" evidence="1">
    <location>
        <begin position="44"/>
        <end position="63"/>
    </location>
</feature>
<comment type="caution">
    <text evidence="2">The sequence shown here is derived from an EMBL/GenBank/DDBJ whole genome shotgun (WGS) entry which is preliminary data.</text>
</comment>
<feature type="transmembrane region" description="Helical" evidence="1">
    <location>
        <begin position="15"/>
        <end position="35"/>
    </location>
</feature>